<dbReference type="RefSeq" id="WP_141623260.1">
    <property type="nucleotide sequence ID" value="NZ_CP041242.1"/>
</dbReference>
<gene>
    <name evidence="1" type="ORF">FKV23_07310</name>
</gene>
<evidence type="ECO:0000313" key="1">
    <source>
        <dbReference type="EMBL" id="QDH69920.1"/>
    </source>
</evidence>
<name>A0A514BRA8_9GAMM</name>
<dbReference type="EMBL" id="CP041242">
    <property type="protein sequence ID" value="QDH69920.1"/>
    <property type="molecule type" value="Genomic_DNA"/>
</dbReference>
<organism evidence="1 2">
    <name type="scientific">Marilutibacter alkalisoli</name>
    <dbReference type="NCBI Taxonomy" id="2591633"/>
    <lineage>
        <taxon>Bacteria</taxon>
        <taxon>Pseudomonadati</taxon>
        <taxon>Pseudomonadota</taxon>
        <taxon>Gammaproteobacteria</taxon>
        <taxon>Lysobacterales</taxon>
        <taxon>Lysobacteraceae</taxon>
        <taxon>Marilutibacter</taxon>
    </lineage>
</organism>
<dbReference type="Proteomes" id="UP000317199">
    <property type="component" value="Chromosome"/>
</dbReference>
<protein>
    <submittedName>
        <fullName evidence="1">Uncharacterized protein</fullName>
    </submittedName>
</protein>
<keyword evidence="2" id="KW-1185">Reference proteome</keyword>
<proteinExistence type="predicted"/>
<dbReference type="AlphaFoldDB" id="A0A514BRA8"/>
<dbReference type="OrthoDB" id="8781587at2"/>
<evidence type="ECO:0000313" key="2">
    <source>
        <dbReference type="Proteomes" id="UP000317199"/>
    </source>
</evidence>
<accession>A0A514BRA8</accession>
<dbReference type="KEGG" id="lyj:FKV23_07310"/>
<sequence>MLDRILLGESPTAVFRALIAQNPALSNIDLADMLSDEFPMLTGEAMQLTWHWKAPGKSQGLSDSDLDAGLMNQFAAAGYRLSASDGEA</sequence>
<reference evidence="1 2" key="1">
    <citation type="submission" date="2019-06" db="EMBL/GenBank/DDBJ databases">
        <title>Lysobacter alkalisoli sp. nov. isolated from saline-alkali soil.</title>
        <authorList>
            <person name="Sun J.-Q."/>
            <person name="Xu L."/>
        </authorList>
    </citation>
    <scope>NUCLEOTIDE SEQUENCE [LARGE SCALE GENOMIC DNA]</scope>
    <source>
        <strain evidence="1 2">SJ-36</strain>
    </source>
</reference>